<evidence type="ECO:0000259" key="2">
    <source>
        <dbReference type="Pfam" id="PF08044"/>
    </source>
</evidence>
<dbReference type="RefSeq" id="WP_378055418.1">
    <property type="nucleotide sequence ID" value="NZ_JBHSIS010000003.1"/>
</dbReference>
<evidence type="ECO:0000256" key="1">
    <source>
        <dbReference type="SAM" id="Phobius"/>
    </source>
</evidence>
<proteinExistence type="predicted"/>
<reference evidence="4" key="1">
    <citation type="journal article" date="2019" name="Int. J. Syst. Evol. Microbiol.">
        <title>The Global Catalogue of Microorganisms (GCM) 10K type strain sequencing project: providing services to taxonomists for standard genome sequencing and annotation.</title>
        <authorList>
            <consortium name="The Broad Institute Genomics Platform"/>
            <consortium name="The Broad Institute Genome Sequencing Center for Infectious Disease"/>
            <person name="Wu L."/>
            <person name="Ma J."/>
        </authorList>
    </citation>
    <scope>NUCLEOTIDE SEQUENCE [LARGE SCALE GENOMIC DNA]</scope>
    <source>
        <strain evidence="4">ZS-22-S1</strain>
    </source>
</reference>
<feature type="transmembrane region" description="Helical" evidence="1">
    <location>
        <begin position="88"/>
        <end position="121"/>
    </location>
</feature>
<keyword evidence="1" id="KW-0472">Membrane</keyword>
<name>A0ABV9RYE2_9PSEU</name>
<dbReference type="Proteomes" id="UP001595859">
    <property type="component" value="Unassembled WGS sequence"/>
</dbReference>
<gene>
    <name evidence="3" type="ORF">ACFPCV_08110</name>
</gene>
<evidence type="ECO:0000313" key="3">
    <source>
        <dbReference type="EMBL" id="MFC4853466.1"/>
    </source>
</evidence>
<evidence type="ECO:0000313" key="4">
    <source>
        <dbReference type="Proteomes" id="UP001595859"/>
    </source>
</evidence>
<feature type="domain" description="DUF1707" evidence="2">
    <location>
        <begin position="9"/>
        <end position="61"/>
    </location>
</feature>
<accession>A0ABV9RYE2</accession>
<protein>
    <submittedName>
        <fullName evidence="3">DUF1707 domain-containing protein</fullName>
    </submittedName>
</protein>
<keyword evidence="1" id="KW-1133">Transmembrane helix</keyword>
<dbReference type="EMBL" id="JBHSIS010000003">
    <property type="protein sequence ID" value="MFC4853466.1"/>
    <property type="molecule type" value="Genomic_DNA"/>
</dbReference>
<comment type="caution">
    <text evidence="3">The sequence shown here is derived from an EMBL/GenBank/DDBJ whole genome shotgun (WGS) entry which is preliminary data.</text>
</comment>
<dbReference type="InterPro" id="IPR012551">
    <property type="entry name" value="DUF1707_SHOCT-like"/>
</dbReference>
<organism evidence="3 4">
    <name type="scientific">Actinophytocola glycyrrhizae</name>
    <dbReference type="NCBI Taxonomy" id="2044873"/>
    <lineage>
        <taxon>Bacteria</taxon>
        <taxon>Bacillati</taxon>
        <taxon>Actinomycetota</taxon>
        <taxon>Actinomycetes</taxon>
        <taxon>Pseudonocardiales</taxon>
        <taxon>Pseudonocardiaceae</taxon>
    </lineage>
</organism>
<dbReference type="Pfam" id="PF08044">
    <property type="entry name" value="DUF1707"/>
    <property type="match status" value="1"/>
</dbReference>
<keyword evidence="1" id="KW-0812">Transmembrane</keyword>
<sequence length="143" mass="16017">MSDYQPSDIRVSDAEREEALAKLGEHMSAGRLDIDEYGERSAEVATAKTRGQLLGLFGDLPEPKPAFGRPKGAVAPRQRGFAEKVAPVAIPVAAILAVGVVLVVLKIGFFLPVLFFFLFVNGRWHGQDRRRDQRRWMRHERGY</sequence>
<keyword evidence="4" id="KW-1185">Reference proteome</keyword>